<protein>
    <submittedName>
        <fullName evidence="1">Uncharacterized protein</fullName>
    </submittedName>
</protein>
<evidence type="ECO:0000313" key="1">
    <source>
        <dbReference type="EMBL" id="KAK8843848.1"/>
    </source>
</evidence>
<reference evidence="1 2" key="1">
    <citation type="submission" date="2024-04" db="EMBL/GenBank/DDBJ databases">
        <title>Tritrichomonas musculus Genome.</title>
        <authorList>
            <person name="Alves-Ferreira E."/>
            <person name="Grigg M."/>
            <person name="Lorenzi H."/>
            <person name="Galac M."/>
        </authorList>
    </citation>
    <scope>NUCLEOTIDE SEQUENCE [LARGE SCALE GENOMIC DNA]</scope>
    <source>
        <strain evidence="1 2">EAF2021</strain>
    </source>
</reference>
<dbReference type="Proteomes" id="UP001470230">
    <property type="component" value="Unassembled WGS sequence"/>
</dbReference>
<accession>A0ABR2HBK3</accession>
<proteinExistence type="predicted"/>
<sequence length="137" mass="15569">MFKKMGRPSRKGIASTVMLEEPNGEVLFFSIDNRGKSTFIGNKEKFNIKANLLHESDETLTMTPSTSIDNLESLSVTKMDNSFDTFNQNKLKKEKTMLHIESDNLNLFLNGLNKNKDANDFLKTNRLSFHMLPPIPA</sequence>
<name>A0ABR2HBK3_9EUKA</name>
<comment type="caution">
    <text evidence="1">The sequence shown here is derived from an EMBL/GenBank/DDBJ whole genome shotgun (WGS) entry which is preliminary data.</text>
</comment>
<keyword evidence="2" id="KW-1185">Reference proteome</keyword>
<evidence type="ECO:0000313" key="2">
    <source>
        <dbReference type="Proteomes" id="UP001470230"/>
    </source>
</evidence>
<organism evidence="1 2">
    <name type="scientific">Tritrichomonas musculus</name>
    <dbReference type="NCBI Taxonomy" id="1915356"/>
    <lineage>
        <taxon>Eukaryota</taxon>
        <taxon>Metamonada</taxon>
        <taxon>Parabasalia</taxon>
        <taxon>Tritrichomonadida</taxon>
        <taxon>Tritrichomonadidae</taxon>
        <taxon>Tritrichomonas</taxon>
    </lineage>
</organism>
<dbReference type="EMBL" id="JAPFFF010000034">
    <property type="protein sequence ID" value="KAK8843848.1"/>
    <property type="molecule type" value="Genomic_DNA"/>
</dbReference>
<gene>
    <name evidence="1" type="ORF">M9Y10_024923</name>
</gene>